<feature type="binding site" evidence="12">
    <location>
        <position position="13"/>
    </location>
    <ligand>
        <name>CTP</name>
        <dbReference type="ChEBI" id="CHEBI:37563"/>
        <note>allosteric inhibitor</note>
    </ligand>
</feature>
<comment type="function">
    <text evidence="11 12">Catalyzes the ATP-dependent amination of UTP to CTP with either L-glutamine or ammonia as the source of nitrogen. Regulates intracellular CTP levels through interactions with the four ribonucleotide triphosphates.</text>
</comment>
<keyword evidence="5 12" id="KW-0547">Nucleotide-binding</keyword>
<evidence type="ECO:0000256" key="6">
    <source>
        <dbReference type="ARBA" id="ARBA00022840"/>
    </source>
</evidence>
<dbReference type="InterPro" id="IPR017456">
    <property type="entry name" value="CTP_synthase_N"/>
</dbReference>
<feature type="binding site" evidence="12">
    <location>
        <position position="222"/>
    </location>
    <ligand>
        <name>UTP</name>
        <dbReference type="ChEBI" id="CHEBI:46398"/>
    </ligand>
</feature>
<feature type="binding site" evidence="12">
    <location>
        <position position="469"/>
    </location>
    <ligand>
        <name>L-glutamine</name>
        <dbReference type="ChEBI" id="CHEBI:58359"/>
    </ligand>
</feature>
<comment type="activity regulation">
    <text evidence="12">Allosterically activated by GTP, when glutamine is the substrate; GTP has no effect on the reaction when ammonia is the substrate. The allosteric effector GTP functions by stabilizing the protein conformation that binds the tetrahedral intermediate(s) formed during glutamine hydrolysis. Inhibited by the product CTP, via allosteric rather than competitive inhibition.</text>
</comment>
<feature type="binding site" evidence="12">
    <location>
        <position position="13"/>
    </location>
    <ligand>
        <name>UTP</name>
        <dbReference type="ChEBI" id="CHEBI:46398"/>
    </ligand>
</feature>
<dbReference type="InterPro" id="IPR027417">
    <property type="entry name" value="P-loop_NTPase"/>
</dbReference>
<organism evidence="15 16">
    <name type="scientific">Halomonas qinghailakensis</name>
    <dbReference type="NCBI Taxonomy" id="2937790"/>
    <lineage>
        <taxon>Bacteria</taxon>
        <taxon>Pseudomonadati</taxon>
        <taxon>Pseudomonadota</taxon>
        <taxon>Gammaproteobacteria</taxon>
        <taxon>Oceanospirillales</taxon>
        <taxon>Halomonadaceae</taxon>
        <taxon>Halomonas</taxon>
    </lineage>
</organism>
<feature type="active site" evidence="12">
    <location>
        <position position="516"/>
    </location>
</feature>
<keyword evidence="3 12" id="KW-0436">Ligase</keyword>
<dbReference type="GO" id="GO:0044210">
    <property type="term" value="P:'de novo' CTP biosynthetic process"/>
    <property type="evidence" value="ECO:0007669"/>
    <property type="project" value="UniProtKB-UniRule"/>
</dbReference>
<dbReference type="NCBIfam" id="NF003792">
    <property type="entry name" value="PRK05380.1"/>
    <property type="match status" value="1"/>
</dbReference>
<keyword evidence="6 12" id="KW-0067">ATP-binding</keyword>
<dbReference type="FunFam" id="3.40.50.300:FF:000009">
    <property type="entry name" value="CTP synthase"/>
    <property type="match status" value="1"/>
</dbReference>
<dbReference type="GO" id="GO:0005829">
    <property type="term" value="C:cytosol"/>
    <property type="evidence" value="ECO:0007669"/>
    <property type="project" value="TreeGrafter"/>
</dbReference>
<evidence type="ECO:0000259" key="14">
    <source>
        <dbReference type="Pfam" id="PF06418"/>
    </source>
</evidence>
<dbReference type="PROSITE" id="PS51273">
    <property type="entry name" value="GATASE_TYPE_1"/>
    <property type="match status" value="1"/>
</dbReference>
<reference evidence="15" key="1">
    <citation type="submission" date="2022-05" db="EMBL/GenBank/DDBJ databases">
        <title>Complete sequence of a novel PHA-producing Halomonas strain.</title>
        <authorList>
            <person name="Zheng Z."/>
        </authorList>
    </citation>
    <scope>NUCLEOTIDE SEQUENCE</scope>
    <source>
        <strain evidence="15">ZZQ-149</strain>
    </source>
</reference>
<feature type="binding site" evidence="12">
    <location>
        <begin position="14"/>
        <end position="19"/>
    </location>
    <ligand>
        <name>ATP</name>
        <dbReference type="ChEBI" id="CHEBI:30616"/>
    </ligand>
</feature>
<dbReference type="GO" id="GO:0019856">
    <property type="term" value="P:pyrimidine nucleobase biosynthetic process"/>
    <property type="evidence" value="ECO:0007669"/>
    <property type="project" value="TreeGrafter"/>
</dbReference>
<keyword evidence="8 12" id="KW-0315">Glutamine amidotransferase</keyword>
<dbReference type="InterPro" id="IPR029062">
    <property type="entry name" value="Class_I_gatase-like"/>
</dbReference>
<proteinExistence type="inferred from homology"/>
<dbReference type="Proteomes" id="UP001164935">
    <property type="component" value="Chromosome"/>
</dbReference>
<feature type="binding site" evidence="12">
    <location>
        <position position="240"/>
    </location>
    <ligand>
        <name>ATP</name>
        <dbReference type="ChEBI" id="CHEBI:30616"/>
    </ligand>
</feature>
<comment type="miscellaneous">
    <text evidence="12">CTPSs have evolved a hybrid strategy for distinguishing between UTP and CTP. The overlapping regions of the product feedback inhibitory and substrate sites recognize a common feature in both compounds, the triphosphate moiety. To differentiate isosteric substrate and product pyrimidine rings, an additional pocket far from the expected kinase/ligase catalytic site, specifically recognizes the cytosine and ribose portions of the product inhibitor.</text>
</comment>
<dbReference type="FunFam" id="3.40.50.880:FF:000002">
    <property type="entry name" value="CTP synthase"/>
    <property type="match status" value="1"/>
</dbReference>
<gene>
    <name evidence="12" type="primary">pyrG</name>
    <name evidence="15" type="ORF">M0220_04150</name>
</gene>
<dbReference type="RefSeq" id="WP_030069662.1">
    <property type="nucleotide sequence ID" value="NZ_CP096973.1"/>
</dbReference>
<evidence type="ECO:0000256" key="1">
    <source>
        <dbReference type="ARBA" id="ARBA00005171"/>
    </source>
</evidence>
<dbReference type="InterPro" id="IPR004468">
    <property type="entry name" value="CTP_synthase"/>
</dbReference>
<evidence type="ECO:0000256" key="7">
    <source>
        <dbReference type="ARBA" id="ARBA00022842"/>
    </source>
</evidence>
<protein>
    <recommendedName>
        <fullName evidence="12">CTP synthase</fullName>
        <ecNumber evidence="12">6.3.4.2</ecNumber>
    </recommendedName>
    <alternativeName>
        <fullName evidence="12">Cytidine 5'-triphosphate synthase</fullName>
    </alternativeName>
    <alternativeName>
        <fullName evidence="12">Cytidine triphosphate synthetase</fullName>
        <shortName evidence="12">CTP synthetase</shortName>
        <shortName evidence="12">CTPS</shortName>
    </alternativeName>
    <alternativeName>
        <fullName evidence="12">UTP--ammonia ligase</fullName>
    </alternativeName>
</protein>
<comment type="catalytic activity">
    <reaction evidence="10 12">
        <text>UTP + L-glutamine + ATP + H2O = CTP + L-glutamate + ADP + phosphate + 2 H(+)</text>
        <dbReference type="Rhea" id="RHEA:26426"/>
        <dbReference type="ChEBI" id="CHEBI:15377"/>
        <dbReference type="ChEBI" id="CHEBI:15378"/>
        <dbReference type="ChEBI" id="CHEBI:29985"/>
        <dbReference type="ChEBI" id="CHEBI:30616"/>
        <dbReference type="ChEBI" id="CHEBI:37563"/>
        <dbReference type="ChEBI" id="CHEBI:43474"/>
        <dbReference type="ChEBI" id="CHEBI:46398"/>
        <dbReference type="ChEBI" id="CHEBI:58359"/>
        <dbReference type="ChEBI" id="CHEBI:456216"/>
        <dbReference type="EC" id="6.3.4.2"/>
    </reaction>
</comment>
<comment type="pathway">
    <text evidence="1 12">Pyrimidine metabolism; CTP biosynthesis via de novo pathway; CTP from UDP: step 2/2.</text>
</comment>
<feature type="domain" description="Glutamine amidotransferase" evidence="13">
    <location>
        <begin position="300"/>
        <end position="533"/>
    </location>
</feature>
<comment type="catalytic activity">
    <reaction evidence="12">
        <text>L-glutamine + H2O = L-glutamate + NH4(+)</text>
        <dbReference type="Rhea" id="RHEA:15889"/>
        <dbReference type="ChEBI" id="CHEBI:15377"/>
        <dbReference type="ChEBI" id="CHEBI:28938"/>
        <dbReference type="ChEBI" id="CHEBI:29985"/>
        <dbReference type="ChEBI" id="CHEBI:58359"/>
    </reaction>
</comment>
<dbReference type="SUPFAM" id="SSF52540">
    <property type="entry name" value="P-loop containing nucleoside triphosphate hydrolases"/>
    <property type="match status" value="1"/>
</dbReference>
<evidence type="ECO:0000256" key="4">
    <source>
        <dbReference type="ARBA" id="ARBA00022723"/>
    </source>
</evidence>
<feature type="binding site" evidence="12">
    <location>
        <position position="222"/>
    </location>
    <ligand>
        <name>CTP</name>
        <dbReference type="ChEBI" id="CHEBI:37563"/>
        <note>allosteric inhibitor</note>
    </ligand>
</feature>
<dbReference type="CDD" id="cd03113">
    <property type="entry name" value="CTPS_N"/>
    <property type="match status" value="1"/>
</dbReference>
<accession>A0AA46YPA0</accession>
<feature type="binding site" evidence="12">
    <location>
        <position position="71"/>
    </location>
    <ligand>
        <name>Mg(2+)</name>
        <dbReference type="ChEBI" id="CHEBI:18420"/>
    </ligand>
</feature>
<feature type="active site" description="Nucleophile; for glutamine hydrolysis" evidence="12">
    <location>
        <position position="378"/>
    </location>
</feature>
<feature type="binding site" evidence="12">
    <location>
        <begin position="379"/>
        <end position="382"/>
    </location>
    <ligand>
        <name>L-glutamine</name>
        <dbReference type="ChEBI" id="CHEBI:58359"/>
    </ligand>
</feature>
<dbReference type="GO" id="GO:0097268">
    <property type="term" value="C:cytoophidium"/>
    <property type="evidence" value="ECO:0007669"/>
    <property type="project" value="UniProtKB-ARBA"/>
</dbReference>
<dbReference type="Gene3D" id="3.40.50.880">
    <property type="match status" value="1"/>
</dbReference>
<feature type="binding site" evidence="12">
    <location>
        <begin position="186"/>
        <end position="191"/>
    </location>
    <ligand>
        <name>CTP</name>
        <dbReference type="ChEBI" id="CHEBI:37563"/>
        <note>allosteric inhibitor</note>
    </ligand>
</feature>
<evidence type="ECO:0000256" key="5">
    <source>
        <dbReference type="ARBA" id="ARBA00022741"/>
    </source>
</evidence>
<dbReference type="HAMAP" id="MF_01227">
    <property type="entry name" value="PyrG"/>
    <property type="match status" value="1"/>
</dbReference>
<dbReference type="AlphaFoldDB" id="A0AA46YPA0"/>
<evidence type="ECO:0000256" key="9">
    <source>
        <dbReference type="ARBA" id="ARBA00022975"/>
    </source>
</evidence>
<sequence length="551" mass="61006">MTRYIFVTGGVVSSLGKGIASASLAAILEARGLKVTMLKLDPYINVDPGTMSPFQHGEVFVTEDGAETDLDLGHYERFIRTKMTQGNNFTTGRVYESVLRKERRGDYLGGTVQVIPHITDEIKQRVYAGGEGFDVALVEIGGTVGDIESLPFLESIRQIRSELGASRAIYMHLTLVPYIKTAGETKTKPTQHSVKELRSIGIQPDILICRSEVELEESERRKIALFTNVEERAVVPLQDADTIYRIPLMLHEHGLDDIVCDKLRLEAEPADLSEWVKVLDSKLNPLKSVSIAMVGKYMELLDAYKSLNEALIHAGIQGRIKVNVDYIDSEDIEHHGTERLAGKDAILVPGGFGERGVEGKILTAQFARENNIPYLGICLGMQVAVIEFARNVAGWKDANSTEFTHDTKHPVVGLITEWINAEGKIELRDAASDLGGTMRLGGQICHLKAGSKAREAYGADEIVERHRHRFEVNNQFIDELEQAGLVISGKSVDQSLVEVVELADHPWYVACQFHPEFTSTPRDGHPLFSGFVNAALEHKTARTRAHTTTQE</sequence>
<dbReference type="InterPro" id="IPR017926">
    <property type="entry name" value="GATASE"/>
</dbReference>
<evidence type="ECO:0000259" key="13">
    <source>
        <dbReference type="Pfam" id="PF00117"/>
    </source>
</evidence>
<keyword evidence="4 12" id="KW-0479">Metal-binding</keyword>
<dbReference type="Pfam" id="PF06418">
    <property type="entry name" value="CTP_synth_N"/>
    <property type="match status" value="1"/>
</dbReference>
<evidence type="ECO:0000256" key="10">
    <source>
        <dbReference type="ARBA" id="ARBA00047781"/>
    </source>
</evidence>
<dbReference type="KEGG" id="hqn:M0220_04150"/>
<feature type="binding site" evidence="12">
    <location>
        <position position="351"/>
    </location>
    <ligand>
        <name>L-glutamine</name>
        <dbReference type="ChEBI" id="CHEBI:58359"/>
    </ligand>
</feature>
<evidence type="ECO:0000256" key="12">
    <source>
        <dbReference type="HAMAP-Rule" id="MF_01227"/>
    </source>
</evidence>
<dbReference type="EMBL" id="CP096973">
    <property type="protein sequence ID" value="UYO75354.1"/>
    <property type="molecule type" value="Genomic_DNA"/>
</dbReference>
<evidence type="ECO:0000256" key="2">
    <source>
        <dbReference type="ARBA" id="ARBA00007533"/>
    </source>
</evidence>
<dbReference type="InterPro" id="IPR033828">
    <property type="entry name" value="GATase1_CTP_Synthase"/>
</dbReference>
<comment type="subunit">
    <text evidence="12">Homotetramer.</text>
</comment>
<feature type="binding site" evidence="12">
    <location>
        <position position="139"/>
    </location>
    <ligand>
        <name>Mg(2+)</name>
        <dbReference type="ChEBI" id="CHEBI:18420"/>
    </ligand>
</feature>
<dbReference type="EC" id="6.3.4.2" evidence="12"/>
<evidence type="ECO:0000256" key="8">
    <source>
        <dbReference type="ARBA" id="ARBA00022962"/>
    </source>
</evidence>
<evidence type="ECO:0000313" key="15">
    <source>
        <dbReference type="EMBL" id="UYO75354.1"/>
    </source>
</evidence>
<keyword evidence="9 12" id="KW-0665">Pyrimidine biosynthesis</keyword>
<dbReference type="CDD" id="cd01746">
    <property type="entry name" value="GATase1_CTP_Synthase"/>
    <property type="match status" value="1"/>
</dbReference>
<dbReference type="Pfam" id="PF00117">
    <property type="entry name" value="GATase"/>
    <property type="match status" value="1"/>
</dbReference>
<feature type="binding site" evidence="12">
    <location>
        <begin position="146"/>
        <end position="148"/>
    </location>
    <ligand>
        <name>CTP</name>
        <dbReference type="ChEBI" id="CHEBI:37563"/>
        <note>allosteric inhibitor</note>
    </ligand>
</feature>
<evidence type="ECO:0000256" key="11">
    <source>
        <dbReference type="ARBA" id="ARBA00059148"/>
    </source>
</evidence>
<dbReference type="PANTHER" id="PTHR11550">
    <property type="entry name" value="CTP SYNTHASE"/>
    <property type="match status" value="1"/>
</dbReference>
<dbReference type="NCBIfam" id="TIGR00337">
    <property type="entry name" value="PyrG"/>
    <property type="match status" value="1"/>
</dbReference>
<feature type="region of interest" description="Amidoligase domain" evidence="12">
    <location>
        <begin position="1"/>
        <end position="265"/>
    </location>
</feature>
<keyword evidence="7 12" id="KW-0460">Magnesium</keyword>
<comment type="caution">
    <text evidence="12">Lacks conserved residue(s) required for the propagation of feature annotation.</text>
</comment>
<dbReference type="GO" id="GO:0003883">
    <property type="term" value="F:CTP synthase activity"/>
    <property type="evidence" value="ECO:0007669"/>
    <property type="project" value="UniProtKB-UniRule"/>
</dbReference>
<dbReference type="Gene3D" id="3.40.50.300">
    <property type="entry name" value="P-loop containing nucleotide triphosphate hydrolases"/>
    <property type="match status" value="1"/>
</dbReference>
<dbReference type="GO" id="GO:0005524">
    <property type="term" value="F:ATP binding"/>
    <property type="evidence" value="ECO:0007669"/>
    <property type="project" value="UniProtKB-KW"/>
</dbReference>
<dbReference type="PANTHER" id="PTHR11550:SF0">
    <property type="entry name" value="CTP SYNTHASE-RELATED"/>
    <property type="match status" value="1"/>
</dbReference>
<feature type="binding site" evidence="12">
    <location>
        <begin position="186"/>
        <end position="191"/>
    </location>
    <ligand>
        <name>UTP</name>
        <dbReference type="ChEBI" id="CHEBI:46398"/>
    </ligand>
</feature>
<evidence type="ECO:0000256" key="3">
    <source>
        <dbReference type="ARBA" id="ARBA00022598"/>
    </source>
</evidence>
<evidence type="ECO:0000313" key="16">
    <source>
        <dbReference type="Proteomes" id="UP001164935"/>
    </source>
</evidence>
<keyword evidence="16" id="KW-1185">Reference proteome</keyword>
<feature type="active site" evidence="12">
    <location>
        <position position="514"/>
    </location>
</feature>
<dbReference type="SUPFAM" id="SSF52317">
    <property type="entry name" value="Class I glutamine amidotransferase-like"/>
    <property type="match status" value="1"/>
</dbReference>
<comment type="similarity">
    <text evidence="2 12">Belongs to the CTP synthase family.</text>
</comment>
<name>A0AA46YPA0_9GAMM</name>
<feature type="binding site" evidence="12">
    <location>
        <position position="71"/>
    </location>
    <ligand>
        <name>ATP</name>
        <dbReference type="ChEBI" id="CHEBI:30616"/>
    </ligand>
</feature>
<feature type="binding site" evidence="12">
    <location>
        <position position="402"/>
    </location>
    <ligand>
        <name>L-glutamine</name>
        <dbReference type="ChEBI" id="CHEBI:58359"/>
    </ligand>
</feature>
<feature type="domain" description="CTP synthase N-terminal" evidence="14">
    <location>
        <begin position="3"/>
        <end position="265"/>
    </location>
</feature>
<dbReference type="GO" id="GO:0046872">
    <property type="term" value="F:metal ion binding"/>
    <property type="evidence" value="ECO:0007669"/>
    <property type="project" value="UniProtKB-KW"/>
</dbReference>
<dbReference type="GO" id="GO:0042802">
    <property type="term" value="F:identical protein binding"/>
    <property type="evidence" value="ECO:0007669"/>
    <property type="project" value="TreeGrafter"/>
</dbReference>
<comment type="catalytic activity">
    <reaction evidence="12">
        <text>UTP + NH4(+) + ATP = CTP + ADP + phosphate + 2 H(+)</text>
        <dbReference type="Rhea" id="RHEA:16597"/>
        <dbReference type="ChEBI" id="CHEBI:15378"/>
        <dbReference type="ChEBI" id="CHEBI:28938"/>
        <dbReference type="ChEBI" id="CHEBI:30616"/>
        <dbReference type="ChEBI" id="CHEBI:37563"/>
        <dbReference type="ChEBI" id="CHEBI:43474"/>
        <dbReference type="ChEBI" id="CHEBI:46398"/>
        <dbReference type="ChEBI" id="CHEBI:456216"/>
    </reaction>
</comment>